<protein>
    <submittedName>
        <fullName evidence="6">ZP domain-containing protein</fullName>
    </submittedName>
</protein>
<name>A0A914V312_9BILA</name>
<feature type="chain" id="PRO_5037641989" evidence="3">
    <location>
        <begin position="23"/>
        <end position="454"/>
    </location>
</feature>
<keyword evidence="1" id="KW-1015">Disulfide bond</keyword>
<dbReference type="AlphaFoldDB" id="A0A914V312"/>
<dbReference type="PANTHER" id="PTHR47327">
    <property type="entry name" value="FI18240P1-RELATED"/>
    <property type="match status" value="1"/>
</dbReference>
<dbReference type="PANTHER" id="PTHR47327:SF20">
    <property type="entry name" value="PROTEIN DYF-7"/>
    <property type="match status" value="1"/>
</dbReference>
<proteinExistence type="predicted"/>
<dbReference type="InterPro" id="IPR055355">
    <property type="entry name" value="ZP-C"/>
</dbReference>
<dbReference type="Pfam" id="PF00100">
    <property type="entry name" value="Zona_pellucida"/>
    <property type="match status" value="1"/>
</dbReference>
<feature type="transmembrane region" description="Helical" evidence="2">
    <location>
        <begin position="353"/>
        <end position="375"/>
    </location>
</feature>
<evidence type="ECO:0000259" key="4">
    <source>
        <dbReference type="PROSITE" id="PS51034"/>
    </source>
</evidence>
<dbReference type="InterPro" id="IPR001507">
    <property type="entry name" value="ZP_dom"/>
</dbReference>
<organism evidence="5 6">
    <name type="scientific">Plectus sambesii</name>
    <dbReference type="NCBI Taxonomy" id="2011161"/>
    <lineage>
        <taxon>Eukaryota</taxon>
        <taxon>Metazoa</taxon>
        <taxon>Ecdysozoa</taxon>
        <taxon>Nematoda</taxon>
        <taxon>Chromadorea</taxon>
        <taxon>Plectida</taxon>
        <taxon>Plectina</taxon>
        <taxon>Plectoidea</taxon>
        <taxon>Plectidae</taxon>
        <taxon>Plectus</taxon>
    </lineage>
</organism>
<evidence type="ECO:0000256" key="3">
    <source>
        <dbReference type="SAM" id="SignalP"/>
    </source>
</evidence>
<dbReference type="GO" id="GO:0009653">
    <property type="term" value="P:anatomical structure morphogenesis"/>
    <property type="evidence" value="ECO:0007669"/>
    <property type="project" value="TreeGrafter"/>
</dbReference>
<dbReference type="InterPro" id="IPR052774">
    <property type="entry name" value="Celegans_DevNeuronal_Protein"/>
</dbReference>
<feature type="signal peptide" evidence="3">
    <location>
        <begin position="1"/>
        <end position="22"/>
    </location>
</feature>
<feature type="domain" description="ZP" evidence="4">
    <location>
        <begin position="30"/>
        <end position="290"/>
    </location>
</feature>
<evidence type="ECO:0000256" key="1">
    <source>
        <dbReference type="ARBA" id="ARBA00023157"/>
    </source>
</evidence>
<evidence type="ECO:0000313" key="6">
    <source>
        <dbReference type="WBParaSite" id="PSAMB.scaffold1464size31146.g13227.t1"/>
    </source>
</evidence>
<dbReference type="WBParaSite" id="PSAMB.scaffold1464size31146.g13227.t1">
    <property type="protein sequence ID" value="PSAMB.scaffold1464size31146.g13227.t1"/>
    <property type="gene ID" value="PSAMB.scaffold1464size31146.g13227"/>
</dbReference>
<reference evidence="6" key="1">
    <citation type="submission" date="2022-11" db="UniProtKB">
        <authorList>
            <consortium name="WormBaseParasite"/>
        </authorList>
    </citation>
    <scope>IDENTIFICATION</scope>
</reference>
<keyword evidence="5" id="KW-1185">Reference proteome</keyword>
<keyword evidence="3" id="KW-0732">Signal</keyword>
<dbReference type="Gene3D" id="2.60.40.4100">
    <property type="entry name" value="Zona pellucida, ZP-C domain"/>
    <property type="match status" value="1"/>
</dbReference>
<dbReference type="InterPro" id="IPR042235">
    <property type="entry name" value="ZP-C_dom"/>
</dbReference>
<evidence type="ECO:0000313" key="5">
    <source>
        <dbReference type="Proteomes" id="UP000887566"/>
    </source>
</evidence>
<dbReference type="PROSITE" id="PS51034">
    <property type="entry name" value="ZP_2"/>
    <property type="match status" value="1"/>
</dbReference>
<keyword evidence="2" id="KW-0812">Transmembrane</keyword>
<keyword evidence="2" id="KW-1133">Transmembrane helix</keyword>
<evidence type="ECO:0000256" key="2">
    <source>
        <dbReference type="SAM" id="Phobius"/>
    </source>
</evidence>
<accession>A0A914V312</accession>
<keyword evidence="2" id="KW-0472">Membrane</keyword>
<sequence length="454" mass="50326">MFVQRLLWTILACLSMTTIVTADGFVEEVSCSSESLTVMLNKSDPDIQKWMASQASKPVAYVYGYKERTPCGVSLKDASGRPSYNFTVPYGQHCAVQLADLEPNYQTAETTIAMEDLNVTDPSKTLRINHVFCLYTRRVQTIKFSDVSSGHEVVASTGGKPKPKVEMLFRTLDNKPVRAAKFGDTVGFYLALSKDQAYQGITPKECMFSDSENMHSPAAKHLTFVQSDCPVSELSEIIDPLINTNEEVYSSHFKTFRFGNQTTVFAHCTVQVCLDAAECSKKCFKRVQNANLTAERLRFRYRREASATGEDEADPISSIAVSNALTILDDDQTLAIRGQSVEQCVAVAHIRPMYVAMALLGGLAAFSLLTVFCLVRRLRLQSKLLEARAMSITTPCTTSIYEGYSLPRRHSYIGLDASSFVGGTGTMRSISEISAPRQAWVQSFSPDHQIPRVR</sequence>
<dbReference type="Proteomes" id="UP000887566">
    <property type="component" value="Unplaced"/>
</dbReference>